<accession>A0A845SYE5</accession>
<feature type="transmembrane region" description="Helical" evidence="6">
    <location>
        <begin position="25"/>
        <end position="45"/>
    </location>
</feature>
<dbReference type="InterPro" id="IPR018385">
    <property type="entry name" value="C4_dicarb_anaerob_car-like"/>
</dbReference>
<dbReference type="InterPro" id="IPR051679">
    <property type="entry name" value="DASS-Related_Transporters"/>
</dbReference>
<reference evidence="7 8" key="1">
    <citation type="submission" date="2019-12" db="EMBL/GenBank/DDBJ databases">
        <authorList>
            <person name="Lee S.D."/>
        </authorList>
    </citation>
    <scope>NUCLEOTIDE SEQUENCE [LARGE SCALE GENOMIC DNA]</scope>
    <source>
        <strain evidence="7 8">SAP-6</strain>
    </source>
</reference>
<evidence type="ECO:0000256" key="6">
    <source>
        <dbReference type="SAM" id="Phobius"/>
    </source>
</evidence>
<keyword evidence="8" id="KW-1185">Reference proteome</keyword>
<feature type="transmembrane region" description="Helical" evidence="6">
    <location>
        <begin position="318"/>
        <end position="337"/>
    </location>
</feature>
<evidence type="ECO:0000256" key="1">
    <source>
        <dbReference type="ARBA" id="ARBA00004651"/>
    </source>
</evidence>
<feature type="transmembrane region" description="Helical" evidence="6">
    <location>
        <begin position="210"/>
        <end position="231"/>
    </location>
</feature>
<feature type="transmembrane region" description="Helical" evidence="6">
    <location>
        <begin position="443"/>
        <end position="463"/>
    </location>
</feature>
<proteinExistence type="predicted"/>
<feature type="transmembrane region" description="Helical" evidence="6">
    <location>
        <begin position="287"/>
        <end position="306"/>
    </location>
</feature>
<evidence type="ECO:0000313" key="7">
    <source>
        <dbReference type="EMBL" id="NDL65855.1"/>
    </source>
</evidence>
<dbReference type="Proteomes" id="UP000461443">
    <property type="component" value="Unassembled WGS sequence"/>
</dbReference>
<dbReference type="AlphaFoldDB" id="A0A845SYE5"/>
<reference evidence="7 8" key="2">
    <citation type="submission" date="2020-02" db="EMBL/GenBank/DDBJ databases">
        <title>The new genus of Enterobacteriales.</title>
        <authorList>
            <person name="Kim I.S."/>
        </authorList>
    </citation>
    <scope>NUCLEOTIDE SEQUENCE [LARGE SCALE GENOMIC DNA]</scope>
    <source>
        <strain evidence="7 8">SAP-6</strain>
    </source>
</reference>
<comment type="subcellular location">
    <subcellularLocation>
        <location evidence="1">Cell membrane</location>
        <topology evidence="1">Multi-pass membrane protein</topology>
    </subcellularLocation>
</comment>
<evidence type="ECO:0000313" key="8">
    <source>
        <dbReference type="Proteomes" id="UP000461443"/>
    </source>
</evidence>
<gene>
    <name evidence="7" type="ORF">GRH90_24285</name>
</gene>
<feature type="transmembrane region" description="Helical" evidence="6">
    <location>
        <begin position="251"/>
        <end position="275"/>
    </location>
</feature>
<evidence type="ECO:0000256" key="2">
    <source>
        <dbReference type="ARBA" id="ARBA00022475"/>
    </source>
</evidence>
<name>A0A845SYE5_9GAMM</name>
<feature type="transmembrane region" description="Helical" evidence="6">
    <location>
        <begin position="349"/>
        <end position="372"/>
    </location>
</feature>
<keyword evidence="5 6" id="KW-0472">Membrane</keyword>
<comment type="caution">
    <text evidence="7">The sequence shown here is derived from an EMBL/GenBank/DDBJ whole genome shotgun (WGS) entry which is preliminary data.</text>
</comment>
<protein>
    <submittedName>
        <fullName evidence="7">YfcC family protein</fullName>
    </submittedName>
</protein>
<dbReference type="GO" id="GO:0005886">
    <property type="term" value="C:plasma membrane"/>
    <property type="evidence" value="ECO:0007669"/>
    <property type="project" value="UniProtKB-SubCell"/>
</dbReference>
<keyword evidence="4 6" id="KW-1133">Transmembrane helix</keyword>
<feature type="transmembrane region" description="Helical" evidence="6">
    <location>
        <begin position="171"/>
        <end position="190"/>
    </location>
</feature>
<evidence type="ECO:0000256" key="5">
    <source>
        <dbReference type="ARBA" id="ARBA00023136"/>
    </source>
</evidence>
<dbReference type="EMBL" id="WUBS01000023">
    <property type="protein sequence ID" value="NDL65855.1"/>
    <property type="molecule type" value="Genomic_DNA"/>
</dbReference>
<dbReference type="PANTHER" id="PTHR43652">
    <property type="entry name" value="BASIC AMINO ACID ANTIPORTER YFCC-RELATED"/>
    <property type="match status" value="1"/>
</dbReference>
<evidence type="ECO:0000256" key="4">
    <source>
        <dbReference type="ARBA" id="ARBA00022989"/>
    </source>
</evidence>
<keyword evidence="2" id="KW-1003">Cell membrane</keyword>
<keyword evidence="3 6" id="KW-0812">Transmembrane</keyword>
<dbReference type="Pfam" id="PF03606">
    <property type="entry name" value="DcuC"/>
    <property type="match status" value="1"/>
</dbReference>
<organism evidence="7 8">
    <name type="scientific">Acerihabitans arboris</name>
    <dbReference type="NCBI Taxonomy" id="2691583"/>
    <lineage>
        <taxon>Bacteria</taxon>
        <taxon>Pseudomonadati</taxon>
        <taxon>Pseudomonadota</taxon>
        <taxon>Gammaproteobacteria</taxon>
        <taxon>Enterobacterales</taxon>
        <taxon>Pectobacteriaceae</taxon>
        <taxon>Acerihabitans</taxon>
    </lineage>
</organism>
<feature type="transmembrane region" description="Helical" evidence="6">
    <location>
        <begin position="130"/>
        <end position="159"/>
    </location>
</feature>
<evidence type="ECO:0000256" key="3">
    <source>
        <dbReference type="ARBA" id="ARBA00022692"/>
    </source>
</evidence>
<sequence>MQHNIASSPAQESPAGKRIKKAGSINPYVLLFIMLAITAAATWIVPPGEFNHILRDGVKFAVPGSLHPVARSGVGVGELFTFIADGMVKSAPIIFLILFTGGAVNVLEQSGALSNALNAMARRKGSSDTLIIISVCAVFSVLGTTGVVINSVVAFIPLGMLLARSMNLPRIFGVGLIYLGTYSGFNSAIINPGTTGLAQRLAELPLFSGMGFRLAVYIVFALCAIVFLTLYARRCRRQGLTNEDDSPQQHIVATVTPAHWLILAFTTLALLTFIYGAINFQWSENEMSAMFIIIAIGVGLIARFSAGAIADSFLKGCALLIPGALIVGLARAIALVLGQGHILDTIVNAIAGLLAPLSEMFAALGMFISAAVMHIAISSGSGESAALVPLYVPLGDALHITRQVTVETILLGEGVINSVNPTSGVMMAVLAIGRIGYGQWLRFVFPLTLVWTVVSVIALIIGVEIQWGPF</sequence>
<dbReference type="PANTHER" id="PTHR43652:SF2">
    <property type="entry name" value="BASIC AMINO ACID ANTIPORTER YFCC-RELATED"/>
    <property type="match status" value="1"/>
</dbReference>
<dbReference type="RefSeq" id="WP_162368563.1">
    <property type="nucleotide sequence ID" value="NZ_WUBS01000023.1"/>
</dbReference>